<dbReference type="InterPro" id="IPR026123">
    <property type="entry name" value="STIL"/>
</dbReference>
<dbReference type="GO" id="GO:0007052">
    <property type="term" value="P:mitotic spindle organization"/>
    <property type="evidence" value="ECO:0007669"/>
    <property type="project" value="TreeGrafter"/>
</dbReference>
<feature type="compositionally biased region" description="Polar residues" evidence="1">
    <location>
        <begin position="1225"/>
        <end position="1238"/>
    </location>
</feature>
<feature type="region of interest" description="Disordered" evidence="1">
    <location>
        <begin position="576"/>
        <end position="624"/>
    </location>
</feature>
<dbReference type="Pfam" id="PF25775">
    <property type="entry name" value="CC_STIL"/>
    <property type="match status" value="1"/>
</dbReference>
<dbReference type="InParanoid" id="K1Q1N2"/>
<evidence type="ECO:0000259" key="2">
    <source>
        <dbReference type="Pfam" id="PF15253"/>
    </source>
</evidence>
<dbReference type="GO" id="GO:0005815">
    <property type="term" value="C:microtubule organizing center"/>
    <property type="evidence" value="ECO:0007669"/>
    <property type="project" value="TreeGrafter"/>
</dbReference>
<evidence type="ECO:0008006" key="5">
    <source>
        <dbReference type="Google" id="ProtNLM"/>
    </source>
</evidence>
<feature type="region of interest" description="Disordered" evidence="1">
    <location>
        <begin position="485"/>
        <end position="509"/>
    </location>
</feature>
<dbReference type="PANTHER" id="PTHR15128">
    <property type="entry name" value="TAL1 SCL INTERRUPTING LOCUS"/>
    <property type="match status" value="1"/>
</dbReference>
<accession>K1Q1N2</accession>
<feature type="compositionally biased region" description="Low complexity" evidence="1">
    <location>
        <begin position="886"/>
        <end position="903"/>
    </location>
</feature>
<name>K1Q1N2_MAGGI</name>
<feature type="region of interest" description="Disordered" evidence="1">
    <location>
        <begin position="1130"/>
        <end position="1319"/>
    </location>
</feature>
<feature type="compositionally biased region" description="Polar residues" evidence="1">
    <location>
        <begin position="1264"/>
        <end position="1273"/>
    </location>
</feature>
<feature type="compositionally biased region" description="Polar residues" evidence="1">
    <location>
        <begin position="485"/>
        <end position="500"/>
    </location>
</feature>
<feature type="region of interest" description="Disordered" evidence="1">
    <location>
        <begin position="884"/>
        <end position="939"/>
    </location>
</feature>
<organism evidence="4">
    <name type="scientific">Magallana gigas</name>
    <name type="common">Pacific oyster</name>
    <name type="synonym">Crassostrea gigas</name>
    <dbReference type="NCBI Taxonomy" id="29159"/>
    <lineage>
        <taxon>Eukaryota</taxon>
        <taxon>Metazoa</taxon>
        <taxon>Spiralia</taxon>
        <taxon>Lophotrochozoa</taxon>
        <taxon>Mollusca</taxon>
        <taxon>Bivalvia</taxon>
        <taxon>Autobranchia</taxon>
        <taxon>Pteriomorphia</taxon>
        <taxon>Ostreida</taxon>
        <taxon>Ostreoidea</taxon>
        <taxon>Ostreidae</taxon>
        <taxon>Magallana</taxon>
    </lineage>
</organism>
<dbReference type="EMBL" id="JH817605">
    <property type="protein sequence ID" value="EKC30347.1"/>
    <property type="molecule type" value="Genomic_DNA"/>
</dbReference>
<feature type="domain" description="STIL coiled coil region" evidence="3">
    <location>
        <begin position="739"/>
        <end position="765"/>
    </location>
</feature>
<dbReference type="HOGENOM" id="CLU_007178_0_0_1"/>
<dbReference type="InterPro" id="IPR057731">
    <property type="entry name" value="STIL_N"/>
</dbReference>
<gene>
    <name evidence="4" type="ORF">CGI_10021820</name>
</gene>
<dbReference type="GO" id="GO:0071539">
    <property type="term" value="P:protein localization to centrosome"/>
    <property type="evidence" value="ECO:0007669"/>
    <property type="project" value="TreeGrafter"/>
</dbReference>
<feature type="compositionally biased region" description="Low complexity" evidence="1">
    <location>
        <begin position="576"/>
        <end position="601"/>
    </location>
</feature>
<feature type="compositionally biased region" description="Polar residues" evidence="1">
    <location>
        <begin position="1205"/>
        <end position="1217"/>
    </location>
</feature>
<feature type="compositionally biased region" description="Acidic residues" evidence="1">
    <location>
        <begin position="925"/>
        <end position="934"/>
    </location>
</feature>
<feature type="region of interest" description="Disordered" evidence="1">
    <location>
        <begin position="659"/>
        <end position="717"/>
    </location>
</feature>
<dbReference type="GO" id="GO:0031023">
    <property type="term" value="P:microtubule organizing center organization"/>
    <property type="evidence" value="ECO:0007669"/>
    <property type="project" value="TreeGrafter"/>
</dbReference>
<dbReference type="Pfam" id="PF15253">
    <property type="entry name" value="STIL_N"/>
    <property type="match status" value="1"/>
</dbReference>
<evidence type="ECO:0000313" key="4">
    <source>
        <dbReference type="EMBL" id="EKC30347.1"/>
    </source>
</evidence>
<evidence type="ECO:0000256" key="1">
    <source>
        <dbReference type="SAM" id="MobiDB-lite"/>
    </source>
</evidence>
<feature type="compositionally biased region" description="Polar residues" evidence="1">
    <location>
        <begin position="1160"/>
        <end position="1198"/>
    </location>
</feature>
<evidence type="ECO:0000259" key="3">
    <source>
        <dbReference type="Pfam" id="PF25775"/>
    </source>
</evidence>
<proteinExistence type="predicted"/>
<feature type="compositionally biased region" description="Polar residues" evidence="1">
    <location>
        <begin position="659"/>
        <end position="683"/>
    </location>
</feature>
<dbReference type="GO" id="GO:0007224">
    <property type="term" value="P:smoothened signaling pathway"/>
    <property type="evidence" value="ECO:0007669"/>
    <property type="project" value="TreeGrafter"/>
</dbReference>
<feature type="domain" description="STIL N-terminal" evidence="2">
    <location>
        <begin position="9"/>
        <end position="328"/>
    </location>
</feature>
<dbReference type="InterPro" id="IPR057655">
    <property type="entry name" value="STIL_CC"/>
</dbReference>
<reference evidence="4" key="1">
    <citation type="journal article" date="2012" name="Nature">
        <title>The oyster genome reveals stress adaptation and complexity of shell formation.</title>
        <authorList>
            <person name="Zhang G."/>
            <person name="Fang X."/>
            <person name="Guo X."/>
            <person name="Li L."/>
            <person name="Luo R."/>
            <person name="Xu F."/>
            <person name="Yang P."/>
            <person name="Zhang L."/>
            <person name="Wang X."/>
            <person name="Qi H."/>
            <person name="Xiong Z."/>
            <person name="Que H."/>
            <person name="Xie Y."/>
            <person name="Holland P.W."/>
            <person name="Paps J."/>
            <person name="Zhu Y."/>
            <person name="Wu F."/>
            <person name="Chen Y."/>
            <person name="Wang J."/>
            <person name="Peng C."/>
            <person name="Meng J."/>
            <person name="Yang L."/>
            <person name="Liu J."/>
            <person name="Wen B."/>
            <person name="Zhang N."/>
            <person name="Huang Z."/>
            <person name="Zhu Q."/>
            <person name="Feng Y."/>
            <person name="Mount A."/>
            <person name="Hedgecock D."/>
            <person name="Xu Z."/>
            <person name="Liu Y."/>
            <person name="Domazet-Loso T."/>
            <person name="Du Y."/>
            <person name="Sun X."/>
            <person name="Zhang S."/>
            <person name="Liu B."/>
            <person name="Cheng P."/>
            <person name="Jiang X."/>
            <person name="Li J."/>
            <person name="Fan D."/>
            <person name="Wang W."/>
            <person name="Fu W."/>
            <person name="Wang T."/>
            <person name="Wang B."/>
            <person name="Zhang J."/>
            <person name="Peng Z."/>
            <person name="Li Y."/>
            <person name="Li N."/>
            <person name="Wang J."/>
            <person name="Chen M."/>
            <person name="He Y."/>
            <person name="Tan F."/>
            <person name="Song X."/>
            <person name="Zheng Q."/>
            <person name="Huang R."/>
            <person name="Yang H."/>
            <person name="Du X."/>
            <person name="Chen L."/>
            <person name="Yang M."/>
            <person name="Gaffney P.M."/>
            <person name="Wang S."/>
            <person name="Luo L."/>
            <person name="She Z."/>
            <person name="Ming Y."/>
            <person name="Huang W."/>
            <person name="Zhang S."/>
            <person name="Huang B."/>
            <person name="Zhang Y."/>
            <person name="Qu T."/>
            <person name="Ni P."/>
            <person name="Miao G."/>
            <person name="Wang J."/>
            <person name="Wang Q."/>
            <person name="Steinberg C.E."/>
            <person name="Wang H."/>
            <person name="Li N."/>
            <person name="Qian L."/>
            <person name="Zhang G."/>
            <person name="Li Y."/>
            <person name="Yang H."/>
            <person name="Liu X."/>
            <person name="Wang J."/>
            <person name="Yin Y."/>
            <person name="Wang J."/>
        </authorList>
    </citation>
    <scope>NUCLEOTIDE SEQUENCE [LARGE SCALE GENOMIC DNA]</scope>
    <source>
        <strain evidence="4">05x7-T-G4-1.051#20</strain>
    </source>
</reference>
<protein>
    <recommendedName>
        <fullName evidence="5">SCL-interrupting locus protein</fullName>
    </recommendedName>
</protein>
<sequence length="1334" mass="148299">MFKGLQKLCCRKPQLYVTEKVLRFAQRHLESSRGTSCSCALQGSIALDQDGEGLTFVLDRFDPGGGGTISCSGLTPGDISIPFEMFGNTKENRHGSQSDYFNALKLIQQKIRSKDSIELSNFLLAKGWCSFYTHGEKSVHHIDFDVVTLATEFKVTPIPVVPIVPTALSKNLSGPMSLSHLQGEPKTGYLTMDHTRKVLLVLESDPKVFNLPLVGIWISGVSYVYSPFVWASCIRYLFNSSINDRVCSVAEPFLLVLYSPLHSKPEFYDVTIQNAEGNMQFDLYTGYEVVSLPKTITNNSQNSVEIELSSAKPGKKRETFDAAQHEYNSLRPALKKENIEVPVSAAELEEMTPRIRPAPYTSQVPKAVPMVPEVSLIFGDENSGILTETGPRQPPIMHGKPTGVHHVQDFLSSSRQPLKYPPSSHTPVPNGDSKLGSHYHSAPNLQQMRSAKQQQQCTLPCCTNNQTMQNGRLAQNYLSNGTLQQQRPQNGANVFPQPSSTKHHRRSMTAVPQGHYGYPAQQPYHHPVPSSAPYRPPPNTGPIYRGPSYPPHDLRHSCSCPDCMYQMPLQNNQIRPQAHMQQQAQMQQQVQMQHQAQMQPQNYGIPGPSVRAPIPDCTPKPQYSQAFPVMSQSNQLQNAQQLNYPQQMQPLPQEIVSTQPQTNTANTKSQVPPPQESTLSPRNASEARSSQADSSGRSSDDSGFSVTPEKKVNDSAEDNADFQSSAFGKGINWNQVPQEVYQLLMHQDSQLKQLQAQIQTLIQNQSVSTQYTTMTELNSTAGKSSVQNRTGNDQAVQKCEMGTNTTIFNQNDKNSVALQTSPEGSNYEARTPADIRHRGILPMNSTEREDFDLNMTQGELYNVVNNVALHNKTMDSIHSDMIVDMPSYHSSPSRSQVSPDSGSGEISQSPISASMCGDQQHYSGDSEDEDEEEGPGQLSADNKEYYDKLMENIHKLLQHQDSELTGELTADTLQNDPLQQSVMLGQYLNSMRINGGQNPVETTFIPKINYMSMMFESDSDCSMEINAMAMKYLKDEQLTQLNKLQTQSRLKGNKDNQKANLLRQVLGEGRDTTPDVTTMGISPNDMTFATRKYLEKYGLVNDNDSTRSGNTSESTVNDTFELKVNFSTVNSPVNSPHRNVPDSFRTPVSRKSRSPFLDSLRSQNKTGSPFQNTSGSPYVNSVRTLEKSSSPCVNNGTVSDRIGSPYTNSYDVSTRTPSSRRETVDSPQGQGQSRSNSYGREDSAMRTPVRGNSHSYDNEGQDITPKSTPNQRMQPVLRPAYTPSPNHGERHRMLSPITQEEPAETSGQAITHQQSEHEEKVLDITRLKMMPKLL</sequence>
<feature type="region of interest" description="Disordered" evidence="1">
    <location>
        <begin position="414"/>
        <end position="436"/>
    </location>
</feature>
<feature type="compositionally biased region" description="Low complexity" evidence="1">
    <location>
        <begin position="687"/>
        <end position="705"/>
    </location>
</feature>
<dbReference type="PANTHER" id="PTHR15128:SF0">
    <property type="entry name" value="SCL-INTERRUPTING LOCUS PROTEIN"/>
    <property type="match status" value="1"/>
</dbReference>